<evidence type="ECO:0000313" key="9">
    <source>
        <dbReference type="Proteomes" id="UP001557470"/>
    </source>
</evidence>
<dbReference type="InterPro" id="IPR050671">
    <property type="entry name" value="CD300_family_receptors"/>
</dbReference>
<comment type="caution">
    <text evidence="8">The sequence shown here is derived from an EMBL/GenBank/DDBJ whole genome shotgun (WGS) entry which is preliminary data.</text>
</comment>
<dbReference type="InterPro" id="IPR003599">
    <property type="entry name" value="Ig_sub"/>
</dbReference>
<organism evidence="8 9">
    <name type="scientific">Umbra pygmaea</name>
    <name type="common">Eastern mudminnow</name>
    <dbReference type="NCBI Taxonomy" id="75934"/>
    <lineage>
        <taxon>Eukaryota</taxon>
        <taxon>Metazoa</taxon>
        <taxon>Chordata</taxon>
        <taxon>Craniata</taxon>
        <taxon>Vertebrata</taxon>
        <taxon>Euteleostomi</taxon>
        <taxon>Actinopterygii</taxon>
        <taxon>Neopterygii</taxon>
        <taxon>Teleostei</taxon>
        <taxon>Protacanthopterygii</taxon>
        <taxon>Esociformes</taxon>
        <taxon>Umbridae</taxon>
        <taxon>Umbra</taxon>
    </lineage>
</organism>
<feature type="region of interest" description="Disordered" evidence="4">
    <location>
        <begin position="385"/>
        <end position="411"/>
    </location>
</feature>
<proteinExistence type="predicted"/>
<dbReference type="Pfam" id="PF07686">
    <property type="entry name" value="V-set"/>
    <property type="match status" value="2"/>
</dbReference>
<evidence type="ECO:0000256" key="5">
    <source>
        <dbReference type="SAM" id="Phobius"/>
    </source>
</evidence>
<evidence type="ECO:0000313" key="8">
    <source>
        <dbReference type="EMBL" id="KAL1005096.1"/>
    </source>
</evidence>
<feature type="domain" description="Immunoglobulin" evidence="7">
    <location>
        <begin position="129"/>
        <end position="236"/>
    </location>
</feature>
<keyword evidence="2 5" id="KW-0812">Transmembrane</keyword>
<dbReference type="InterPro" id="IPR013783">
    <property type="entry name" value="Ig-like_fold"/>
</dbReference>
<evidence type="ECO:0000256" key="4">
    <source>
        <dbReference type="SAM" id="MobiDB-lite"/>
    </source>
</evidence>
<accession>A0ABD0XSX3</accession>
<dbReference type="Gene3D" id="2.60.40.10">
    <property type="entry name" value="Immunoglobulins"/>
    <property type="match status" value="2"/>
</dbReference>
<feature type="chain" id="PRO_5044772776" description="Immunoglobulin domain-containing protein" evidence="6">
    <location>
        <begin position="20"/>
        <end position="444"/>
    </location>
</feature>
<dbReference type="SMART" id="SM00409">
    <property type="entry name" value="IG"/>
    <property type="match status" value="2"/>
</dbReference>
<feature type="signal peptide" evidence="6">
    <location>
        <begin position="1"/>
        <end position="19"/>
    </location>
</feature>
<gene>
    <name evidence="8" type="ORF">UPYG_G00054470</name>
</gene>
<dbReference type="InterPro" id="IPR013106">
    <property type="entry name" value="Ig_V-set"/>
</dbReference>
<keyword evidence="3 5" id="KW-0472">Membrane</keyword>
<feature type="transmembrane region" description="Helical" evidence="5">
    <location>
        <begin position="284"/>
        <end position="309"/>
    </location>
</feature>
<dbReference type="EMBL" id="JAGEUA010000002">
    <property type="protein sequence ID" value="KAL1005096.1"/>
    <property type="molecule type" value="Genomic_DNA"/>
</dbReference>
<sequence length="444" mass="49742">MRILLIFTLLSFITGRVGSFTVMGYSGGTVIINCHYRKEDSGDLKYFCMNADIWSCKVKIITGVKDSWYHSDRFSLYDDTEVNNFMVVIRNLTRQDEGTYCCRVDKLIVPDSCIKIQLKVMQDECSKKSFTETAYLGGDASIICNYPEERENNTKYFCKENHYYKTFDYKVSSYYNLTTEAAGRFSVTDDRTERRYTVTISNLTEDDTGTYWCGVGFNTTEHRYVTLITPVHLHVIRTTTITATPKIAPPRTPFTLTTTIAPPATPSNSASPSPSLSTWTLNKLGTTVIILVYFSVVVLLLVIILNLVYRRKYNKTTAAHSSHRATIHTGTNGEGCHGDGDYEEIKEHPLMPESGRATVTIYTTANLPQTSSDFLHYTSHNFKNDPGCPMEDPHSEEGSLPSGDSATISKEDISSSDYAIVNVGQNFTYSTVNHPHSSSEAPPL</sequence>
<protein>
    <recommendedName>
        <fullName evidence="7">Immunoglobulin domain-containing protein</fullName>
    </recommendedName>
</protein>
<dbReference type="PANTHER" id="PTHR11860:SF87">
    <property type="entry name" value="CMRF35-LIKE MOLECULE 8"/>
    <property type="match status" value="1"/>
</dbReference>
<evidence type="ECO:0000256" key="1">
    <source>
        <dbReference type="ARBA" id="ARBA00004370"/>
    </source>
</evidence>
<evidence type="ECO:0000259" key="7">
    <source>
        <dbReference type="SMART" id="SM00409"/>
    </source>
</evidence>
<reference evidence="8 9" key="1">
    <citation type="submission" date="2024-06" db="EMBL/GenBank/DDBJ databases">
        <authorList>
            <person name="Pan Q."/>
            <person name="Wen M."/>
            <person name="Jouanno E."/>
            <person name="Zahm M."/>
            <person name="Klopp C."/>
            <person name="Cabau C."/>
            <person name="Louis A."/>
            <person name="Berthelot C."/>
            <person name="Parey E."/>
            <person name="Roest Crollius H."/>
            <person name="Montfort J."/>
            <person name="Robinson-Rechavi M."/>
            <person name="Bouchez O."/>
            <person name="Lampietro C."/>
            <person name="Lopez Roques C."/>
            <person name="Donnadieu C."/>
            <person name="Postlethwait J."/>
            <person name="Bobe J."/>
            <person name="Verreycken H."/>
            <person name="Guiguen Y."/>
        </authorList>
    </citation>
    <scope>NUCLEOTIDE SEQUENCE [LARGE SCALE GENOMIC DNA]</scope>
    <source>
        <strain evidence="8">Up_M1</strain>
        <tissue evidence="8">Testis</tissue>
    </source>
</reference>
<evidence type="ECO:0000256" key="6">
    <source>
        <dbReference type="SAM" id="SignalP"/>
    </source>
</evidence>
<dbReference type="Proteomes" id="UP001557470">
    <property type="component" value="Unassembled WGS sequence"/>
</dbReference>
<evidence type="ECO:0000256" key="2">
    <source>
        <dbReference type="ARBA" id="ARBA00022692"/>
    </source>
</evidence>
<keyword evidence="6" id="KW-0732">Signal</keyword>
<dbReference type="GO" id="GO:0016020">
    <property type="term" value="C:membrane"/>
    <property type="evidence" value="ECO:0007669"/>
    <property type="project" value="UniProtKB-SubCell"/>
</dbReference>
<comment type="subcellular location">
    <subcellularLocation>
        <location evidence="1">Membrane</location>
    </subcellularLocation>
</comment>
<evidence type="ECO:0000256" key="3">
    <source>
        <dbReference type="ARBA" id="ARBA00023136"/>
    </source>
</evidence>
<dbReference type="PANTHER" id="PTHR11860">
    <property type="entry name" value="POLYMERIC-IMMUNOGLOBULIN RECEPTOR"/>
    <property type="match status" value="1"/>
</dbReference>
<dbReference type="SUPFAM" id="SSF48726">
    <property type="entry name" value="Immunoglobulin"/>
    <property type="match status" value="2"/>
</dbReference>
<dbReference type="AlphaFoldDB" id="A0ABD0XSX3"/>
<keyword evidence="5" id="KW-1133">Transmembrane helix</keyword>
<keyword evidence="9" id="KW-1185">Reference proteome</keyword>
<dbReference type="InterPro" id="IPR036179">
    <property type="entry name" value="Ig-like_dom_sf"/>
</dbReference>
<name>A0ABD0XSX3_UMBPY</name>
<feature type="domain" description="Immunoglobulin" evidence="7">
    <location>
        <begin position="19"/>
        <end position="121"/>
    </location>
</feature>